<dbReference type="RefSeq" id="WP_118926335.1">
    <property type="nucleotide sequence ID" value="NZ_QXGH01000020.1"/>
</dbReference>
<dbReference type="AlphaFoldDB" id="A0A417Y012"/>
<dbReference type="InterPro" id="IPR008920">
    <property type="entry name" value="TF_FadR/GntR_C"/>
</dbReference>
<evidence type="ECO:0000256" key="2">
    <source>
        <dbReference type="ARBA" id="ARBA00023125"/>
    </source>
</evidence>
<keyword evidence="2" id="KW-0238">DNA-binding</keyword>
<dbReference type="SUPFAM" id="SSF48008">
    <property type="entry name" value="GntR ligand-binding domain-like"/>
    <property type="match status" value="1"/>
</dbReference>
<dbReference type="GO" id="GO:0003700">
    <property type="term" value="F:DNA-binding transcription factor activity"/>
    <property type="evidence" value="ECO:0007669"/>
    <property type="project" value="InterPro"/>
</dbReference>
<keyword evidence="1" id="KW-0805">Transcription regulation</keyword>
<dbReference type="PROSITE" id="PS50949">
    <property type="entry name" value="HTH_GNTR"/>
    <property type="match status" value="1"/>
</dbReference>
<dbReference type="PANTHER" id="PTHR43537">
    <property type="entry name" value="TRANSCRIPTIONAL REGULATOR, GNTR FAMILY"/>
    <property type="match status" value="1"/>
</dbReference>
<evidence type="ECO:0000256" key="1">
    <source>
        <dbReference type="ARBA" id="ARBA00023015"/>
    </source>
</evidence>
<reference evidence="5 6" key="1">
    <citation type="submission" date="2018-09" db="EMBL/GenBank/DDBJ databases">
        <title>Genome sequencing of Nocardioides immobilis CCTCC AB 2017083 for comparison to Nocardioides silvaticus.</title>
        <authorList>
            <person name="Li C."/>
            <person name="Wang G."/>
        </authorList>
    </citation>
    <scope>NUCLEOTIDE SEQUENCE [LARGE SCALE GENOMIC DNA]</scope>
    <source>
        <strain evidence="5 6">CCTCC AB 2017083</strain>
    </source>
</reference>
<dbReference type="Gene3D" id="1.20.120.530">
    <property type="entry name" value="GntR ligand-binding domain-like"/>
    <property type="match status" value="1"/>
</dbReference>
<dbReference type="InterPro" id="IPR036388">
    <property type="entry name" value="WH-like_DNA-bd_sf"/>
</dbReference>
<dbReference type="InterPro" id="IPR036390">
    <property type="entry name" value="WH_DNA-bd_sf"/>
</dbReference>
<dbReference type="SMART" id="SM00895">
    <property type="entry name" value="FCD"/>
    <property type="match status" value="1"/>
</dbReference>
<dbReference type="Proteomes" id="UP000283644">
    <property type="component" value="Unassembled WGS sequence"/>
</dbReference>
<dbReference type="SUPFAM" id="SSF46785">
    <property type="entry name" value="Winged helix' DNA-binding domain"/>
    <property type="match status" value="1"/>
</dbReference>
<evidence type="ECO:0000259" key="4">
    <source>
        <dbReference type="PROSITE" id="PS50949"/>
    </source>
</evidence>
<dbReference type="PRINTS" id="PR00035">
    <property type="entry name" value="HTHGNTR"/>
</dbReference>
<evidence type="ECO:0000313" key="5">
    <source>
        <dbReference type="EMBL" id="RHW25924.1"/>
    </source>
</evidence>
<name>A0A417Y012_9ACTN</name>
<dbReference type="OrthoDB" id="3172099at2"/>
<protein>
    <submittedName>
        <fullName evidence="5">FadR family transcriptional regulator</fullName>
    </submittedName>
</protein>
<dbReference type="Pfam" id="PF07729">
    <property type="entry name" value="FCD"/>
    <property type="match status" value="1"/>
</dbReference>
<keyword evidence="6" id="KW-1185">Reference proteome</keyword>
<organism evidence="5 6">
    <name type="scientific">Nocardioides immobilis</name>
    <dbReference type="NCBI Taxonomy" id="2049295"/>
    <lineage>
        <taxon>Bacteria</taxon>
        <taxon>Bacillati</taxon>
        <taxon>Actinomycetota</taxon>
        <taxon>Actinomycetes</taxon>
        <taxon>Propionibacteriales</taxon>
        <taxon>Nocardioidaceae</taxon>
        <taxon>Nocardioides</taxon>
    </lineage>
</organism>
<dbReference type="Gene3D" id="1.10.10.10">
    <property type="entry name" value="Winged helix-like DNA-binding domain superfamily/Winged helix DNA-binding domain"/>
    <property type="match status" value="1"/>
</dbReference>
<accession>A0A417Y012</accession>
<comment type="caution">
    <text evidence="5">The sequence shown here is derived from an EMBL/GenBank/DDBJ whole genome shotgun (WGS) entry which is preliminary data.</text>
</comment>
<feature type="domain" description="HTH gntR-type" evidence="4">
    <location>
        <begin position="9"/>
        <end position="77"/>
    </location>
</feature>
<dbReference type="InterPro" id="IPR011711">
    <property type="entry name" value="GntR_C"/>
</dbReference>
<dbReference type="InterPro" id="IPR000524">
    <property type="entry name" value="Tscrpt_reg_HTH_GntR"/>
</dbReference>
<gene>
    <name evidence="5" type="ORF">D0Z08_16420</name>
</gene>
<proteinExistence type="predicted"/>
<dbReference type="GO" id="GO:0003677">
    <property type="term" value="F:DNA binding"/>
    <property type="evidence" value="ECO:0007669"/>
    <property type="project" value="UniProtKB-KW"/>
</dbReference>
<sequence length="248" mass="25932">MALKPVTRKSVSDQVFDQVLGEVMDGGLEVGEQLPSERRLAEVLGVSRPAVREALQRMTQTRLVEVRHGGGATVRDFRRYGGLDLLPHLLVRDGGIDPSVARSVVEARTSVAPGIAALAAERGGPALTAALGTVVDRLVATTDPVTWQELALEFWDVVVDGADSIVFRLMFNGLRAAYEPALPALAPALAAEVGQVDPYRLLATAIAAGDPATARAAAERVLAPTNAALMDAFAALAATSTTTEGAES</sequence>
<evidence type="ECO:0000313" key="6">
    <source>
        <dbReference type="Proteomes" id="UP000283644"/>
    </source>
</evidence>
<evidence type="ECO:0000256" key="3">
    <source>
        <dbReference type="ARBA" id="ARBA00023163"/>
    </source>
</evidence>
<dbReference type="PANTHER" id="PTHR43537:SF24">
    <property type="entry name" value="GLUCONATE OPERON TRANSCRIPTIONAL REPRESSOR"/>
    <property type="match status" value="1"/>
</dbReference>
<dbReference type="CDD" id="cd07377">
    <property type="entry name" value="WHTH_GntR"/>
    <property type="match status" value="1"/>
</dbReference>
<dbReference type="Pfam" id="PF00392">
    <property type="entry name" value="GntR"/>
    <property type="match status" value="1"/>
</dbReference>
<dbReference type="SMART" id="SM00345">
    <property type="entry name" value="HTH_GNTR"/>
    <property type="match status" value="1"/>
</dbReference>
<dbReference type="EMBL" id="QXGH01000020">
    <property type="protein sequence ID" value="RHW25924.1"/>
    <property type="molecule type" value="Genomic_DNA"/>
</dbReference>
<keyword evidence="3" id="KW-0804">Transcription</keyword>